<gene>
    <name evidence="1" type="ORF">A0H81_13596</name>
</gene>
<sequence>MAAHVPTSEIAGPSWGVDLIYHSLLSSACLDLRSLILREAPLSAFYLRFAFGTRCAFCLFVITHPQVAGSCAGTTTISSIHAVFWLTHRFSSSCVRIWCSVLWALVSMLL</sequence>
<keyword evidence="2" id="KW-1185">Reference proteome</keyword>
<dbReference type="AlphaFoldDB" id="A0A1C7LNX9"/>
<proteinExistence type="predicted"/>
<evidence type="ECO:0000313" key="1">
    <source>
        <dbReference type="EMBL" id="OBZ66452.1"/>
    </source>
</evidence>
<accession>A0A1C7LNX9</accession>
<protein>
    <submittedName>
        <fullName evidence="1">Uncharacterized protein</fullName>
    </submittedName>
</protein>
<dbReference type="EMBL" id="LUGG01000031">
    <property type="protein sequence ID" value="OBZ66452.1"/>
    <property type="molecule type" value="Genomic_DNA"/>
</dbReference>
<name>A0A1C7LNX9_GRIFR</name>
<dbReference type="Proteomes" id="UP000092993">
    <property type="component" value="Unassembled WGS sequence"/>
</dbReference>
<evidence type="ECO:0000313" key="2">
    <source>
        <dbReference type="Proteomes" id="UP000092993"/>
    </source>
</evidence>
<organism evidence="1 2">
    <name type="scientific">Grifola frondosa</name>
    <name type="common">Maitake</name>
    <name type="synonym">Polyporus frondosus</name>
    <dbReference type="NCBI Taxonomy" id="5627"/>
    <lineage>
        <taxon>Eukaryota</taxon>
        <taxon>Fungi</taxon>
        <taxon>Dikarya</taxon>
        <taxon>Basidiomycota</taxon>
        <taxon>Agaricomycotina</taxon>
        <taxon>Agaricomycetes</taxon>
        <taxon>Polyporales</taxon>
        <taxon>Grifolaceae</taxon>
        <taxon>Grifola</taxon>
    </lineage>
</organism>
<comment type="caution">
    <text evidence="1">The sequence shown here is derived from an EMBL/GenBank/DDBJ whole genome shotgun (WGS) entry which is preliminary data.</text>
</comment>
<reference evidence="1 2" key="1">
    <citation type="submission" date="2016-03" db="EMBL/GenBank/DDBJ databases">
        <title>Whole genome sequencing of Grifola frondosa 9006-11.</title>
        <authorList>
            <person name="Min B."/>
            <person name="Park H."/>
            <person name="Kim J.-G."/>
            <person name="Cho H."/>
            <person name="Oh Y.-L."/>
            <person name="Kong W.-S."/>
            <person name="Choi I.-G."/>
        </authorList>
    </citation>
    <scope>NUCLEOTIDE SEQUENCE [LARGE SCALE GENOMIC DNA]</scope>
    <source>
        <strain evidence="1 2">9006-11</strain>
    </source>
</reference>